<name>A0ABQ7BS74_BRACR</name>
<keyword evidence="1" id="KW-0472">Membrane</keyword>
<evidence type="ECO:0000313" key="3">
    <source>
        <dbReference type="Proteomes" id="UP000266723"/>
    </source>
</evidence>
<sequence>MFKIYSFPDRILAISLSLKVTEYESYKHDYEGEYDDDMYMRREYGDGEDGEMSWFNADSPLGVRVGVRTGLGVCVGLGIGVGLLSGAYISINIQKLQKKAHLVCFTQIASNFY</sequence>
<organism evidence="2 3">
    <name type="scientific">Brassica cretica</name>
    <name type="common">Mustard</name>
    <dbReference type="NCBI Taxonomy" id="69181"/>
    <lineage>
        <taxon>Eukaryota</taxon>
        <taxon>Viridiplantae</taxon>
        <taxon>Streptophyta</taxon>
        <taxon>Embryophyta</taxon>
        <taxon>Tracheophyta</taxon>
        <taxon>Spermatophyta</taxon>
        <taxon>Magnoliopsida</taxon>
        <taxon>eudicotyledons</taxon>
        <taxon>Gunneridae</taxon>
        <taxon>Pentapetalae</taxon>
        <taxon>rosids</taxon>
        <taxon>malvids</taxon>
        <taxon>Brassicales</taxon>
        <taxon>Brassicaceae</taxon>
        <taxon>Brassiceae</taxon>
        <taxon>Brassica</taxon>
    </lineage>
</organism>
<gene>
    <name evidence="2" type="ORF">DY000_02006334</name>
</gene>
<comment type="caution">
    <text evidence="2">The sequence shown here is derived from an EMBL/GenBank/DDBJ whole genome shotgun (WGS) entry which is preliminary data.</text>
</comment>
<dbReference type="EMBL" id="QGKV02000832">
    <property type="protein sequence ID" value="KAF3542721.1"/>
    <property type="molecule type" value="Genomic_DNA"/>
</dbReference>
<accession>A0ABQ7BS74</accession>
<keyword evidence="1" id="KW-0812">Transmembrane</keyword>
<reference evidence="2 3" key="1">
    <citation type="journal article" date="2020" name="BMC Genomics">
        <title>Intraspecific diversification of the crop wild relative Brassica cretica Lam. using demographic model selection.</title>
        <authorList>
            <person name="Kioukis A."/>
            <person name="Michalopoulou V.A."/>
            <person name="Briers L."/>
            <person name="Pirintsos S."/>
            <person name="Studholme D.J."/>
            <person name="Pavlidis P."/>
            <person name="Sarris P.F."/>
        </authorList>
    </citation>
    <scope>NUCLEOTIDE SEQUENCE [LARGE SCALE GENOMIC DNA]</scope>
    <source>
        <strain evidence="3">cv. PFS-1207/04</strain>
    </source>
</reference>
<dbReference type="Proteomes" id="UP000266723">
    <property type="component" value="Unassembled WGS sequence"/>
</dbReference>
<keyword evidence="1" id="KW-1133">Transmembrane helix</keyword>
<evidence type="ECO:0000313" key="2">
    <source>
        <dbReference type="EMBL" id="KAF3542721.1"/>
    </source>
</evidence>
<protein>
    <submittedName>
        <fullName evidence="2">Uncharacterized protein</fullName>
    </submittedName>
</protein>
<proteinExistence type="predicted"/>
<evidence type="ECO:0000256" key="1">
    <source>
        <dbReference type="SAM" id="Phobius"/>
    </source>
</evidence>
<keyword evidence="3" id="KW-1185">Reference proteome</keyword>
<feature type="transmembrane region" description="Helical" evidence="1">
    <location>
        <begin position="70"/>
        <end position="91"/>
    </location>
</feature>